<keyword evidence="2" id="KW-1185">Reference proteome</keyword>
<protein>
    <submittedName>
        <fullName evidence="1">Uncharacterized protein</fullName>
    </submittedName>
</protein>
<dbReference type="InParanoid" id="A0A2P5E4E5"/>
<dbReference type="Proteomes" id="UP000237000">
    <property type="component" value="Unassembled WGS sequence"/>
</dbReference>
<dbReference type="AlphaFoldDB" id="A0A2P5E4E5"/>
<sequence>MSPNESRSPNGFHIVFSQKCWDIVREDVVAVCLRIFSSSSSVSIFNETHVALIPKSAFVSGYLISDNVIVTYEAIHLLRRKTGVLVLMGNLLEMLDQAGAFTGDDAFYHLTCFFFAQRVFQDFFIMLLIIQDPLLIIYIL</sequence>
<comment type="caution">
    <text evidence="1">The sequence shown here is derived from an EMBL/GenBank/DDBJ whole genome shotgun (WGS) entry which is preliminary data.</text>
</comment>
<accession>A0A2P5E4E5</accession>
<gene>
    <name evidence="1" type="ORF">TorRG33x02_234120</name>
</gene>
<name>A0A2P5E4E5_TREOI</name>
<reference evidence="2" key="1">
    <citation type="submission" date="2016-06" db="EMBL/GenBank/DDBJ databases">
        <title>Parallel loss of symbiosis genes in relatives of nitrogen-fixing non-legume Parasponia.</title>
        <authorList>
            <person name="Van Velzen R."/>
            <person name="Holmer R."/>
            <person name="Bu F."/>
            <person name="Rutten L."/>
            <person name="Van Zeijl A."/>
            <person name="Liu W."/>
            <person name="Santuari L."/>
            <person name="Cao Q."/>
            <person name="Sharma T."/>
            <person name="Shen D."/>
            <person name="Roswanjaya Y."/>
            <person name="Wardhani T."/>
            <person name="Kalhor M.S."/>
            <person name="Jansen J."/>
            <person name="Van den Hoogen J."/>
            <person name="Gungor B."/>
            <person name="Hartog M."/>
            <person name="Hontelez J."/>
            <person name="Verver J."/>
            <person name="Yang W.-C."/>
            <person name="Schijlen E."/>
            <person name="Repin R."/>
            <person name="Schilthuizen M."/>
            <person name="Schranz E."/>
            <person name="Heidstra R."/>
            <person name="Miyata K."/>
            <person name="Fedorova E."/>
            <person name="Kohlen W."/>
            <person name="Bisseling T."/>
            <person name="Smit S."/>
            <person name="Geurts R."/>
        </authorList>
    </citation>
    <scope>NUCLEOTIDE SEQUENCE [LARGE SCALE GENOMIC DNA]</scope>
    <source>
        <strain evidence="2">cv. RG33-2</strain>
    </source>
</reference>
<organism evidence="1 2">
    <name type="scientific">Trema orientale</name>
    <name type="common">Charcoal tree</name>
    <name type="synonym">Celtis orientalis</name>
    <dbReference type="NCBI Taxonomy" id="63057"/>
    <lineage>
        <taxon>Eukaryota</taxon>
        <taxon>Viridiplantae</taxon>
        <taxon>Streptophyta</taxon>
        <taxon>Embryophyta</taxon>
        <taxon>Tracheophyta</taxon>
        <taxon>Spermatophyta</taxon>
        <taxon>Magnoliopsida</taxon>
        <taxon>eudicotyledons</taxon>
        <taxon>Gunneridae</taxon>
        <taxon>Pentapetalae</taxon>
        <taxon>rosids</taxon>
        <taxon>fabids</taxon>
        <taxon>Rosales</taxon>
        <taxon>Cannabaceae</taxon>
        <taxon>Trema</taxon>
    </lineage>
</organism>
<dbReference type="EMBL" id="JXTC01000231">
    <property type="protein sequence ID" value="PON80408.1"/>
    <property type="molecule type" value="Genomic_DNA"/>
</dbReference>
<evidence type="ECO:0000313" key="2">
    <source>
        <dbReference type="Proteomes" id="UP000237000"/>
    </source>
</evidence>
<dbReference type="OrthoDB" id="1748983at2759"/>
<proteinExistence type="predicted"/>
<evidence type="ECO:0000313" key="1">
    <source>
        <dbReference type="EMBL" id="PON80408.1"/>
    </source>
</evidence>